<dbReference type="PANTHER" id="PTHR12650:SF15">
    <property type="entry name" value="RIBOSOMAL PROTEIN S30, ISOFORM A"/>
    <property type="match status" value="1"/>
</dbReference>
<evidence type="ECO:0000256" key="1">
    <source>
        <dbReference type="ARBA" id="ARBA00022980"/>
    </source>
</evidence>
<keyword evidence="1" id="KW-0689">Ribosomal protein</keyword>
<comment type="caution">
    <text evidence="4">The sequence shown here is derived from an EMBL/GenBank/DDBJ whole genome shotgun (WGS) entry which is preliminary data.</text>
</comment>
<keyword evidence="2" id="KW-0687">Ribonucleoprotein</keyword>
<dbReference type="PANTHER" id="PTHR12650">
    <property type="entry name" value="40S RIBOSOMAL PROTEIN S30/UBIQUITIN-LIKE PROTEIN FUBI"/>
    <property type="match status" value="1"/>
</dbReference>
<dbReference type="AlphaFoldDB" id="A0A8S1LZ28"/>
<evidence type="ECO:0000313" key="5">
    <source>
        <dbReference type="Proteomes" id="UP000688137"/>
    </source>
</evidence>
<dbReference type="GO" id="GO:0022627">
    <property type="term" value="C:cytosolic small ribosomal subunit"/>
    <property type="evidence" value="ECO:0007669"/>
    <property type="project" value="TreeGrafter"/>
</dbReference>
<dbReference type="InterPro" id="IPR006846">
    <property type="entry name" value="Ribosomal_eS30"/>
</dbReference>
<feature type="compositionally biased region" description="Basic and acidic residues" evidence="3">
    <location>
        <begin position="67"/>
        <end position="92"/>
    </location>
</feature>
<organism evidence="4 5">
    <name type="scientific">Paramecium primaurelia</name>
    <dbReference type="NCBI Taxonomy" id="5886"/>
    <lineage>
        <taxon>Eukaryota</taxon>
        <taxon>Sar</taxon>
        <taxon>Alveolata</taxon>
        <taxon>Ciliophora</taxon>
        <taxon>Intramacronucleata</taxon>
        <taxon>Oligohymenophorea</taxon>
        <taxon>Peniculida</taxon>
        <taxon>Parameciidae</taxon>
        <taxon>Paramecium</taxon>
    </lineage>
</organism>
<evidence type="ECO:0008006" key="6">
    <source>
        <dbReference type="Google" id="ProtNLM"/>
    </source>
</evidence>
<reference evidence="4" key="1">
    <citation type="submission" date="2021-01" db="EMBL/GenBank/DDBJ databases">
        <authorList>
            <consortium name="Genoscope - CEA"/>
            <person name="William W."/>
        </authorList>
    </citation>
    <scope>NUCLEOTIDE SEQUENCE</scope>
</reference>
<dbReference type="GO" id="GO:0003735">
    <property type="term" value="F:structural constituent of ribosome"/>
    <property type="evidence" value="ECO:0007669"/>
    <property type="project" value="InterPro"/>
</dbReference>
<dbReference type="EMBL" id="CAJJDM010000050">
    <property type="protein sequence ID" value="CAD8073270.1"/>
    <property type="molecule type" value="Genomic_DNA"/>
</dbReference>
<accession>A0A8S1LZ28</accession>
<evidence type="ECO:0000256" key="2">
    <source>
        <dbReference type="ARBA" id="ARBA00023274"/>
    </source>
</evidence>
<gene>
    <name evidence="4" type="ORF">PPRIM_AZ9-3.1.T0500293</name>
</gene>
<evidence type="ECO:0000256" key="3">
    <source>
        <dbReference type="SAM" id="MobiDB-lite"/>
    </source>
</evidence>
<name>A0A8S1LZ28_PARPR</name>
<dbReference type="Proteomes" id="UP000688137">
    <property type="component" value="Unassembled WGS sequence"/>
</dbReference>
<feature type="compositionally biased region" description="Polar residues" evidence="3">
    <location>
        <begin position="47"/>
        <end position="56"/>
    </location>
</feature>
<feature type="region of interest" description="Disordered" evidence="3">
    <location>
        <begin position="1"/>
        <end position="92"/>
    </location>
</feature>
<dbReference type="GO" id="GO:0006412">
    <property type="term" value="P:translation"/>
    <property type="evidence" value="ECO:0007669"/>
    <property type="project" value="InterPro"/>
</dbReference>
<proteinExistence type="predicted"/>
<protein>
    <recommendedName>
        <fullName evidence="6">40S ribosomal protein S30</fullName>
    </recommendedName>
</protein>
<evidence type="ECO:0000313" key="4">
    <source>
        <dbReference type="EMBL" id="CAD8073270.1"/>
    </source>
</evidence>
<feature type="compositionally biased region" description="Basic residues" evidence="3">
    <location>
        <begin position="25"/>
        <end position="41"/>
    </location>
</feature>
<dbReference type="Pfam" id="PF04758">
    <property type="entry name" value="Ribosomal_S30"/>
    <property type="match status" value="1"/>
</dbReference>
<sequence length="92" mass="10815">MGKLHGTLAKAGKVRKQTPKIEKQVRRHKIPKGRAYKRICFNRRFGSATTSAQGPQQRKKGPNWHAGRKDLIEEERKKQVEQRRQRKKQDTK</sequence>
<keyword evidence="5" id="KW-1185">Reference proteome</keyword>